<keyword evidence="7" id="KW-0342">GTP-binding</keyword>
<keyword evidence="4" id="KW-0479">Metal-binding</keyword>
<dbReference type="EC" id="6.5.1.8" evidence="2"/>
<organism evidence="10 11">
    <name type="scientific">Paracoccus niistensis</name>
    <dbReference type="NCBI Taxonomy" id="632935"/>
    <lineage>
        <taxon>Bacteria</taxon>
        <taxon>Pseudomonadati</taxon>
        <taxon>Pseudomonadota</taxon>
        <taxon>Alphaproteobacteria</taxon>
        <taxon>Rhodobacterales</taxon>
        <taxon>Paracoccaceae</taxon>
        <taxon>Paracoccus</taxon>
    </lineage>
</organism>
<dbReference type="InterPro" id="IPR036025">
    <property type="entry name" value="RtcB-like_sf"/>
</dbReference>
<protein>
    <recommendedName>
        <fullName evidence="2">3'-phosphate/5'-hydroxy nucleic acid ligase</fullName>
        <ecNumber evidence="2">6.5.1.8</ecNumber>
    </recommendedName>
</protein>
<keyword evidence="11" id="KW-1185">Reference proteome</keyword>
<sequence length="405" mass="44034">MTVRVFGKADPATLAQAERCAVDAEAMLLMADNHKGYGMPVGGVAVYKDKVPPAGVGFDIACGNKAVLTNLSLGDIEGRLSRLADEIYASLSFGIGRKNATPVVHRVFDDPAWDEVGFLKSNPDLKKKALDQLGTIGSGNHYLDVFADEADRIWVGAHFGSRGLGHAIATHFMKRAGDNPNIVDETPNTLDVGSRHGRDYIRAMRLAGDYAYAGRDWVCETVVGILGGRIIEEVHNHHNFAWQETHGGESYWVVRKGATPAFPGQRSFIGSSMGDVSVIVEGVDSELSRAAFYSTIHGAGRIMSRTRAAGKRRKRIVEQKQPDGRVKKITEWYTEGGAVDFEAVRLRIAQSGTHLRGAGADEAPEVYKKLADVLAHHGSTVRIIHTLRPLIVCMAGGNEFDPYKD</sequence>
<evidence type="ECO:0000313" key="11">
    <source>
        <dbReference type="Proteomes" id="UP001589799"/>
    </source>
</evidence>
<comment type="cofactor">
    <cofactor evidence="1">
        <name>Mn(2+)</name>
        <dbReference type="ChEBI" id="CHEBI:29035"/>
    </cofactor>
</comment>
<keyword evidence="8" id="KW-0464">Manganese</keyword>
<comment type="caution">
    <text evidence="10">The sequence shown here is derived from an EMBL/GenBank/DDBJ whole genome shotgun (WGS) entry which is preliminary data.</text>
</comment>
<evidence type="ECO:0000256" key="1">
    <source>
        <dbReference type="ARBA" id="ARBA00001936"/>
    </source>
</evidence>
<reference evidence="10 11" key="1">
    <citation type="submission" date="2024-09" db="EMBL/GenBank/DDBJ databases">
        <authorList>
            <person name="Sun Q."/>
            <person name="Mori K."/>
        </authorList>
    </citation>
    <scope>NUCLEOTIDE SEQUENCE [LARGE SCALE GENOMIC DNA]</scope>
    <source>
        <strain evidence="10 11">KCTC 22789</strain>
    </source>
</reference>
<comment type="catalytic activity">
    <reaction evidence="9">
        <text>a 3'-end 3'-phospho-ribonucleotide-RNA + a 5'-end dephospho-ribonucleoside-RNA + GTP = a ribonucleotidyl-ribonucleotide-RNA + GMP + diphosphate</text>
        <dbReference type="Rhea" id="RHEA:68076"/>
        <dbReference type="Rhea" id="RHEA-COMP:10463"/>
        <dbReference type="Rhea" id="RHEA-COMP:13936"/>
        <dbReference type="Rhea" id="RHEA-COMP:17355"/>
        <dbReference type="ChEBI" id="CHEBI:33019"/>
        <dbReference type="ChEBI" id="CHEBI:37565"/>
        <dbReference type="ChEBI" id="CHEBI:58115"/>
        <dbReference type="ChEBI" id="CHEBI:83062"/>
        <dbReference type="ChEBI" id="CHEBI:138284"/>
        <dbReference type="ChEBI" id="CHEBI:173118"/>
        <dbReference type="EC" id="6.5.1.8"/>
    </reaction>
</comment>
<dbReference type="InterPro" id="IPR052915">
    <property type="entry name" value="RtcB-like"/>
</dbReference>
<dbReference type="SUPFAM" id="SSF103365">
    <property type="entry name" value="Hypothetical protein PH1602"/>
    <property type="match status" value="1"/>
</dbReference>
<evidence type="ECO:0000256" key="7">
    <source>
        <dbReference type="ARBA" id="ARBA00023134"/>
    </source>
</evidence>
<evidence type="ECO:0000256" key="3">
    <source>
        <dbReference type="ARBA" id="ARBA00022598"/>
    </source>
</evidence>
<dbReference type="RefSeq" id="WP_377697083.1">
    <property type="nucleotide sequence ID" value="NZ_JBHLWE010000004.1"/>
</dbReference>
<dbReference type="Pfam" id="PF01139">
    <property type="entry name" value="RtcB"/>
    <property type="match status" value="1"/>
</dbReference>
<keyword evidence="5" id="KW-0547">Nucleotide-binding</keyword>
<evidence type="ECO:0000256" key="6">
    <source>
        <dbReference type="ARBA" id="ARBA00022800"/>
    </source>
</evidence>
<proteinExistence type="predicted"/>
<gene>
    <name evidence="10" type="ORF">ACFFII_01330</name>
</gene>
<evidence type="ECO:0000313" key="10">
    <source>
        <dbReference type="EMBL" id="MFC0339408.1"/>
    </source>
</evidence>
<evidence type="ECO:0000256" key="9">
    <source>
        <dbReference type="ARBA" id="ARBA00047746"/>
    </source>
</evidence>
<dbReference type="Proteomes" id="UP001589799">
    <property type="component" value="Unassembled WGS sequence"/>
</dbReference>
<keyword evidence="6" id="KW-0692">RNA repair</keyword>
<evidence type="ECO:0000256" key="2">
    <source>
        <dbReference type="ARBA" id="ARBA00012726"/>
    </source>
</evidence>
<accession>A0ABV6HZK1</accession>
<evidence type="ECO:0000256" key="5">
    <source>
        <dbReference type="ARBA" id="ARBA00022741"/>
    </source>
</evidence>
<keyword evidence="3" id="KW-0436">Ligase</keyword>
<dbReference type="InterPro" id="IPR001233">
    <property type="entry name" value="RtcB"/>
</dbReference>
<evidence type="ECO:0000256" key="4">
    <source>
        <dbReference type="ARBA" id="ARBA00022723"/>
    </source>
</evidence>
<dbReference type="PANTHER" id="PTHR43749">
    <property type="entry name" value="RNA-SPLICING LIGASE RTCB"/>
    <property type="match status" value="1"/>
</dbReference>
<dbReference type="Gene3D" id="3.90.1860.10">
    <property type="entry name" value="tRNA-splicing ligase RtcB"/>
    <property type="match status" value="1"/>
</dbReference>
<evidence type="ECO:0000256" key="8">
    <source>
        <dbReference type="ARBA" id="ARBA00023211"/>
    </source>
</evidence>
<dbReference type="PANTHER" id="PTHR43749:SF2">
    <property type="entry name" value="RNA-SPLICING LIGASE RTCB"/>
    <property type="match status" value="1"/>
</dbReference>
<name>A0ABV6HZK1_9RHOB</name>
<dbReference type="EMBL" id="JBHLWE010000004">
    <property type="protein sequence ID" value="MFC0339408.1"/>
    <property type="molecule type" value="Genomic_DNA"/>
</dbReference>